<dbReference type="InterPro" id="IPR051490">
    <property type="entry name" value="THEM6_lcsJ_thioesterase"/>
</dbReference>
<dbReference type="Gene3D" id="3.10.129.10">
    <property type="entry name" value="Hotdog Thioesterase"/>
    <property type="match status" value="1"/>
</dbReference>
<keyword evidence="2" id="KW-1185">Reference proteome</keyword>
<dbReference type="EMBL" id="JAEKPD010000001">
    <property type="protein sequence ID" value="MBJ3761411.1"/>
    <property type="molecule type" value="Genomic_DNA"/>
</dbReference>
<reference evidence="1" key="1">
    <citation type="submission" date="2020-12" db="EMBL/GenBank/DDBJ databases">
        <title>Bacterial taxonomy.</title>
        <authorList>
            <person name="Pan X."/>
        </authorList>
    </citation>
    <scope>NUCLEOTIDE SEQUENCE</scope>
    <source>
        <strain evidence="1">KCTC 52957</strain>
    </source>
</reference>
<dbReference type="InterPro" id="IPR029069">
    <property type="entry name" value="HotDog_dom_sf"/>
</dbReference>
<gene>
    <name evidence="1" type="ORF">ILP92_01425</name>
</gene>
<dbReference type="RefSeq" id="WP_198914579.1">
    <property type="nucleotide sequence ID" value="NZ_JAEKPD010000001.1"/>
</dbReference>
<name>A0A934IES6_9RHOB</name>
<evidence type="ECO:0000313" key="1">
    <source>
        <dbReference type="EMBL" id="MBJ3761411.1"/>
    </source>
</evidence>
<dbReference type="SUPFAM" id="SSF54637">
    <property type="entry name" value="Thioesterase/thiol ester dehydrase-isomerase"/>
    <property type="match status" value="1"/>
</dbReference>
<dbReference type="Proteomes" id="UP000642488">
    <property type="component" value="Unassembled WGS sequence"/>
</dbReference>
<accession>A0A934IES6</accession>
<dbReference type="PANTHER" id="PTHR12475">
    <property type="match status" value="1"/>
</dbReference>
<comment type="caution">
    <text evidence="1">The sequence shown here is derived from an EMBL/GenBank/DDBJ whole genome shotgun (WGS) entry which is preliminary data.</text>
</comment>
<dbReference type="Pfam" id="PF13279">
    <property type="entry name" value="4HBT_2"/>
    <property type="match status" value="1"/>
</dbReference>
<sequence>MYPVLRMAKEFAKFRNAPRLGLFDIHESRHVCWPHDIDLWLELNNGRTLTLYDLGRLILFQRTGLVEVMRAQKWVGTVAGSSVRYRKRVRMFDAIDMKSRIAGWDDRFVYLEQSMWVKGTCTSHGLFRNAVTDKNGLVPMARAAEALGITDRPHIPEWIRHWTEAEAKRPWPPMQTTP</sequence>
<evidence type="ECO:0000313" key="2">
    <source>
        <dbReference type="Proteomes" id="UP000642488"/>
    </source>
</evidence>
<proteinExistence type="predicted"/>
<dbReference type="CDD" id="cd00586">
    <property type="entry name" value="4HBT"/>
    <property type="match status" value="1"/>
</dbReference>
<protein>
    <submittedName>
        <fullName evidence="1">Acyl-CoA thioesterase</fullName>
    </submittedName>
</protein>
<dbReference type="PANTHER" id="PTHR12475:SF4">
    <property type="entry name" value="PROTEIN THEM6"/>
    <property type="match status" value="1"/>
</dbReference>
<organism evidence="1 2">
    <name type="scientific">Palleronia pontilimi</name>
    <dbReference type="NCBI Taxonomy" id="1964209"/>
    <lineage>
        <taxon>Bacteria</taxon>
        <taxon>Pseudomonadati</taxon>
        <taxon>Pseudomonadota</taxon>
        <taxon>Alphaproteobacteria</taxon>
        <taxon>Rhodobacterales</taxon>
        <taxon>Roseobacteraceae</taxon>
        <taxon>Palleronia</taxon>
    </lineage>
</organism>
<dbReference type="AlphaFoldDB" id="A0A934IES6"/>